<organism evidence="1 2">
    <name type="scientific">Candidatus Roizmanbacteria bacterium CG_4_10_14_0_2_um_filter_36_35</name>
    <dbReference type="NCBI Taxonomy" id="1974822"/>
    <lineage>
        <taxon>Bacteria</taxon>
        <taxon>Candidatus Roizmaniibacteriota</taxon>
    </lineage>
</organism>
<accession>A0A2M7U802</accession>
<dbReference type="Proteomes" id="UP000230177">
    <property type="component" value="Unassembled WGS sequence"/>
</dbReference>
<reference evidence="2" key="1">
    <citation type="submission" date="2017-09" db="EMBL/GenBank/DDBJ databases">
        <title>Depth-based differentiation of microbial function through sediment-hosted aquifers and enrichment of novel symbionts in the deep terrestrial subsurface.</title>
        <authorList>
            <person name="Probst A.J."/>
            <person name="Ladd B."/>
            <person name="Jarett J.K."/>
            <person name="Geller-Mcgrath D.E."/>
            <person name="Sieber C.M.K."/>
            <person name="Emerson J.B."/>
            <person name="Anantharaman K."/>
            <person name="Thomas B.C."/>
            <person name="Malmstrom R."/>
            <person name="Stieglmeier M."/>
            <person name="Klingl A."/>
            <person name="Woyke T."/>
            <person name="Ryan C.M."/>
            <person name="Banfield J.F."/>
        </authorList>
    </citation>
    <scope>NUCLEOTIDE SEQUENCE [LARGE SCALE GENOMIC DNA]</scope>
</reference>
<comment type="caution">
    <text evidence="1">The sequence shown here is derived from an EMBL/GenBank/DDBJ whole genome shotgun (WGS) entry which is preliminary data.</text>
</comment>
<proteinExistence type="predicted"/>
<evidence type="ECO:0008006" key="3">
    <source>
        <dbReference type="Google" id="ProtNLM"/>
    </source>
</evidence>
<dbReference type="EMBL" id="PFOE01000082">
    <property type="protein sequence ID" value="PIZ67348.1"/>
    <property type="molecule type" value="Genomic_DNA"/>
</dbReference>
<sequence length="253" mass="27188">MKHKGQILLITVMVLATILTVVLSVSFQSITETQVSKLEEENQKALAAAEAGLEAALKSQTGSATFGSGSLSNITGFTGGASLITTTANNFTTPVLPQDAGYTFYLGDYNLETYEIGASLAQPVEICFQSPSPKPALEITLVKTTGIKKYAVDPENPKRINNALSPSSICSNSSFNYSYSIPASDIGLDAKILFVRTLYQEGRLYFFRSSDDLPLQGKTISSSAVSQQTSVSKKITLFQSYPQIPAEFFTAAF</sequence>
<evidence type="ECO:0000313" key="1">
    <source>
        <dbReference type="EMBL" id="PIZ67348.1"/>
    </source>
</evidence>
<dbReference type="AlphaFoldDB" id="A0A2M7U802"/>
<protein>
    <recommendedName>
        <fullName evidence="3">Type 4 fimbrial biogenesis protein PilX N-terminal domain-containing protein</fullName>
    </recommendedName>
</protein>
<gene>
    <name evidence="1" type="ORF">COY13_03325</name>
</gene>
<evidence type="ECO:0000313" key="2">
    <source>
        <dbReference type="Proteomes" id="UP000230177"/>
    </source>
</evidence>
<name>A0A2M7U802_9BACT</name>